<dbReference type="GO" id="GO:0043590">
    <property type="term" value="C:bacterial nucleoid"/>
    <property type="evidence" value="ECO:0007669"/>
    <property type="project" value="TreeGrafter"/>
</dbReference>
<accession>A0A418N512</accession>
<evidence type="ECO:0000256" key="8">
    <source>
        <dbReference type="ARBA" id="ARBA00023235"/>
    </source>
</evidence>
<dbReference type="InterPro" id="IPR014001">
    <property type="entry name" value="Helicase_ATP-bd"/>
</dbReference>
<keyword evidence="18" id="KW-1185">Reference proteome</keyword>
<evidence type="ECO:0000313" key="17">
    <source>
        <dbReference type="Proteomes" id="UP000284189"/>
    </source>
</evidence>
<reference evidence="16 18" key="2">
    <citation type="submission" date="2019-07" db="EMBL/GenBank/DDBJ databases">
        <title>Draft genome of two Muricauda strains isolated from deep sea.</title>
        <authorList>
            <person name="Sun C."/>
        </authorList>
    </citation>
    <scope>NUCLEOTIDE SEQUENCE [LARGE SCALE GENOMIC DNA]</scope>
    <source>
        <strain evidence="16 18">NH166</strain>
    </source>
</reference>
<comment type="catalytic activity">
    <reaction evidence="9">
        <text>Couples ATP hydrolysis with the unwinding of duplex DNA by translocating in the 3'-5' direction.</text>
        <dbReference type="EC" id="5.6.2.4"/>
    </reaction>
</comment>
<evidence type="ECO:0000313" key="16">
    <source>
        <dbReference type="EMBL" id="TXK00646.1"/>
    </source>
</evidence>
<evidence type="ECO:0000256" key="9">
    <source>
        <dbReference type="ARBA" id="ARBA00034617"/>
    </source>
</evidence>
<organism evidence="15 17">
    <name type="scientific">Flagellimonas aequoris</name>
    <dbReference type="NCBI Taxonomy" id="2306997"/>
    <lineage>
        <taxon>Bacteria</taxon>
        <taxon>Pseudomonadati</taxon>
        <taxon>Bacteroidota</taxon>
        <taxon>Flavobacteriia</taxon>
        <taxon>Flavobacteriales</taxon>
        <taxon>Flavobacteriaceae</taxon>
        <taxon>Flagellimonas</taxon>
    </lineage>
</organism>
<keyword evidence="7" id="KW-0238">DNA-binding</keyword>
<dbReference type="PROSITE" id="PS51194">
    <property type="entry name" value="HELICASE_CTER"/>
    <property type="match status" value="1"/>
</dbReference>
<dbReference type="CDD" id="cd18794">
    <property type="entry name" value="SF2_C_RecQ"/>
    <property type="match status" value="1"/>
</dbReference>
<keyword evidence="4" id="KW-0378">Hydrolase</keyword>
<dbReference type="GO" id="GO:0005737">
    <property type="term" value="C:cytoplasm"/>
    <property type="evidence" value="ECO:0007669"/>
    <property type="project" value="TreeGrafter"/>
</dbReference>
<evidence type="ECO:0000313" key="15">
    <source>
        <dbReference type="EMBL" id="RIV68938.1"/>
    </source>
</evidence>
<dbReference type="Proteomes" id="UP000321528">
    <property type="component" value="Unassembled WGS sequence"/>
</dbReference>
<dbReference type="NCBIfam" id="TIGR00614">
    <property type="entry name" value="recQ_fam"/>
    <property type="match status" value="1"/>
</dbReference>
<dbReference type="InterPro" id="IPR036388">
    <property type="entry name" value="WH-like_DNA-bd_sf"/>
</dbReference>
<evidence type="ECO:0000256" key="3">
    <source>
        <dbReference type="ARBA" id="ARBA00022741"/>
    </source>
</evidence>
<keyword evidence="2" id="KW-0479">Metal-binding</keyword>
<evidence type="ECO:0000259" key="13">
    <source>
        <dbReference type="PROSITE" id="PS51192"/>
    </source>
</evidence>
<dbReference type="GO" id="GO:0006310">
    <property type="term" value="P:DNA recombination"/>
    <property type="evidence" value="ECO:0007669"/>
    <property type="project" value="InterPro"/>
</dbReference>
<proteinExistence type="inferred from homology"/>
<protein>
    <recommendedName>
        <fullName evidence="11">ATP-dependent DNA helicase RecQ</fullName>
        <ecNumber evidence="10">5.6.2.4</ecNumber>
    </recommendedName>
    <alternativeName>
        <fullName evidence="12">DNA 3'-5' helicase RecQ</fullName>
    </alternativeName>
</protein>
<dbReference type="Gene3D" id="3.40.50.300">
    <property type="entry name" value="P-loop containing nucleotide triphosphate hydrolases"/>
    <property type="match status" value="2"/>
</dbReference>
<dbReference type="Pfam" id="PF16124">
    <property type="entry name" value="RecQ_Zn_bind"/>
    <property type="match status" value="1"/>
</dbReference>
<dbReference type="SMART" id="SM00487">
    <property type="entry name" value="DEXDc"/>
    <property type="match status" value="1"/>
</dbReference>
<dbReference type="SMART" id="SM00490">
    <property type="entry name" value="HELICc"/>
    <property type="match status" value="1"/>
</dbReference>
<evidence type="ECO:0000256" key="12">
    <source>
        <dbReference type="ARBA" id="ARBA00044550"/>
    </source>
</evidence>
<evidence type="ECO:0000256" key="4">
    <source>
        <dbReference type="ARBA" id="ARBA00022801"/>
    </source>
</evidence>
<dbReference type="Gene3D" id="1.10.10.10">
    <property type="entry name" value="Winged helix-like DNA-binding domain superfamily/Winged helix DNA-binding domain"/>
    <property type="match status" value="1"/>
</dbReference>
<comment type="caution">
    <text evidence="15">The sequence shown here is derived from an EMBL/GenBank/DDBJ whole genome shotgun (WGS) entry which is preliminary data.</text>
</comment>
<dbReference type="PANTHER" id="PTHR13710:SF105">
    <property type="entry name" value="ATP-DEPENDENT DNA HELICASE Q1"/>
    <property type="match status" value="1"/>
</dbReference>
<evidence type="ECO:0000313" key="18">
    <source>
        <dbReference type="Proteomes" id="UP000321528"/>
    </source>
</evidence>
<dbReference type="GO" id="GO:0006281">
    <property type="term" value="P:DNA repair"/>
    <property type="evidence" value="ECO:0007669"/>
    <property type="project" value="TreeGrafter"/>
</dbReference>
<dbReference type="Proteomes" id="UP000284189">
    <property type="component" value="Unassembled WGS sequence"/>
</dbReference>
<dbReference type="EMBL" id="VNWL01000029">
    <property type="protein sequence ID" value="TXK00646.1"/>
    <property type="molecule type" value="Genomic_DNA"/>
</dbReference>
<dbReference type="InterPro" id="IPR032284">
    <property type="entry name" value="RecQ_Zn-bd"/>
</dbReference>
<feature type="domain" description="Helicase ATP-binding" evidence="13">
    <location>
        <begin position="26"/>
        <end position="194"/>
    </location>
</feature>
<dbReference type="PROSITE" id="PS51192">
    <property type="entry name" value="HELICASE_ATP_BIND_1"/>
    <property type="match status" value="1"/>
</dbReference>
<dbReference type="InterPro" id="IPR027417">
    <property type="entry name" value="P-loop_NTPase"/>
</dbReference>
<evidence type="ECO:0000256" key="10">
    <source>
        <dbReference type="ARBA" id="ARBA00034808"/>
    </source>
</evidence>
<dbReference type="GO" id="GO:0003677">
    <property type="term" value="F:DNA binding"/>
    <property type="evidence" value="ECO:0007669"/>
    <property type="project" value="UniProtKB-KW"/>
</dbReference>
<dbReference type="GO" id="GO:0016787">
    <property type="term" value="F:hydrolase activity"/>
    <property type="evidence" value="ECO:0007669"/>
    <property type="project" value="UniProtKB-KW"/>
</dbReference>
<dbReference type="InterPro" id="IPR011545">
    <property type="entry name" value="DEAD/DEAH_box_helicase_dom"/>
</dbReference>
<keyword evidence="5 15" id="KW-0347">Helicase</keyword>
<evidence type="ECO:0000256" key="2">
    <source>
        <dbReference type="ARBA" id="ARBA00022723"/>
    </source>
</evidence>
<feature type="domain" description="Helicase C-terminal" evidence="14">
    <location>
        <begin position="218"/>
        <end position="364"/>
    </location>
</feature>
<dbReference type="GO" id="GO:0030894">
    <property type="term" value="C:replisome"/>
    <property type="evidence" value="ECO:0007669"/>
    <property type="project" value="TreeGrafter"/>
</dbReference>
<dbReference type="GO" id="GO:0046872">
    <property type="term" value="F:metal ion binding"/>
    <property type="evidence" value="ECO:0007669"/>
    <property type="project" value="UniProtKB-KW"/>
</dbReference>
<dbReference type="GO" id="GO:0009378">
    <property type="term" value="F:four-way junction helicase activity"/>
    <property type="evidence" value="ECO:0007669"/>
    <property type="project" value="TreeGrafter"/>
</dbReference>
<dbReference type="RefSeq" id="WP_119641775.1">
    <property type="nucleotide sequence ID" value="NZ_QXFJ01000030.1"/>
</dbReference>
<dbReference type="InterPro" id="IPR001650">
    <property type="entry name" value="Helicase_C-like"/>
</dbReference>
<gene>
    <name evidence="15" type="ORF">D2U88_17390</name>
    <name evidence="16" type="ORF">FQ019_17185</name>
</gene>
<dbReference type="FunFam" id="3.40.50.300:FF:000296">
    <property type="entry name" value="ATP-dependent DNA helicase RecQ"/>
    <property type="match status" value="1"/>
</dbReference>
<dbReference type="GO" id="GO:0043138">
    <property type="term" value="F:3'-5' DNA helicase activity"/>
    <property type="evidence" value="ECO:0007669"/>
    <property type="project" value="UniProtKB-EC"/>
</dbReference>
<name>A0A418N512_9FLAO</name>
<dbReference type="AlphaFoldDB" id="A0A418N512"/>
<dbReference type="OrthoDB" id="9763310at2"/>
<evidence type="ECO:0000256" key="7">
    <source>
        <dbReference type="ARBA" id="ARBA00023125"/>
    </source>
</evidence>
<dbReference type="CDD" id="cd17920">
    <property type="entry name" value="DEXHc_RecQ"/>
    <property type="match status" value="1"/>
</dbReference>
<dbReference type="GO" id="GO:0005524">
    <property type="term" value="F:ATP binding"/>
    <property type="evidence" value="ECO:0007669"/>
    <property type="project" value="UniProtKB-KW"/>
</dbReference>
<evidence type="ECO:0000259" key="14">
    <source>
        <dbReference type="PROSITE" id="PS51194"/>
    </source>
</evidence>
<dbReference type="SUPFAM" id="SSF52540">
    <property type="entry name" value="P-loop containing nucleoside triphosphate hydrolases"/>
    <property type="match status" value="1"/>
</dbReference>
<dbReference type="Pfam" id="PF00271">
    <property type="entry name" value="Helicase_C"/>
    <property type="match status" value="1"/>
</dbReference>
<dbReference type="EC" id="5.6.2.4" evidence="10"/>
<evidence type="ECO:0000256" key="1">
    <source>
        <dbReference type="ARBA" id="ARBA00005446"/>
    </source>
</evidence>
<dbReference type="PANTHER" id="PTHR13710">
    <property type="entry name" value="DNA HELICASE RECQ FAMILY MEMBER"/>
    <property type="match status" value="1"/>
</dbReference>
<evidence type="ECO:0000256" key="11">
    <source>
        <dbReference type="ARBA" id="ARBA00044535"/>
    </source>
</evidence>
<keyword evidence="6" id="KW-0067">ATP-binding</keyword>
<dbReference type="EMBL" id="QXFJ01000030">
    <property type="protein sequence ID" value="RIV68938.1"/>
    <property type="molecule type" value="Genomic_DNA"/>
</dbReference>
<reference evidence="15 17" key="1">
    <citation type="submission" date="2018-08" db="EMBL/GenBank/DDBJ databases">
        <title>Proposal of Muricauda 72 sp.nov. and Muricauda NH166 sp.nov., isolated from seawater.</title>
        <authorList>
            <person name="Cheng H."/>
            <person name="Wu Y.-H."/>
            <person name="Guo L.-L."/>
            <person name="Xu X.-W."/>
        </authorList>
    </citation>
    <scope>NUCLEOTIDE SEQUENCE [LARGE SCALE GENOMIC DNA]</scope>
    <source>
        <strain evidence="15 17">NH166</strain>
    </source>
</reference>
<comment type="similarity">
    <text evidence="1">Belongs to the helicase family. RecQ subfamily.</text>
</comment>
<evidence type="ECO:0000256" key="5">
    <source>
        <dbReference type="ARBA" id="ARBA00022806"/>
    </source>
</evidence>
<keyword evidence="3" id="KW-0547">Nucleotide-binding</keyword>
<sequence length="630" mass="71321">MQKDIKGILQEYWGHHNFRGSQQAIIDTVLSGRDVLALMPTGGGKSICYQVPALAKEGLCIVVSPLVALIQDQVAQLKKKGIKAIALTGGIPFDGLNNLLDNCLYGNYKFLYLSPERLQQSLVQERIQEMDVNLIAIDEAHCISQWGNDFRPAYLSCSILRELIPNIPVIALTATATPRVVEDILENLKLENAQIFKDSFTRSNLIFKVKRTEDKLFQLKKYVGKISGSTIVYVRSRKMSVSLSKFLNESGFSATYFHGGMNKSEKEEKLNLWLNDEIRIIVATNAFGMGVDKPDVRLVIHYQIPDSLESYYQEAGRAGRDGQPSTAMVLTSMEDKQRAEQQFLSSLPDVAFVKKIYSKLNNFFQISYGEWVEEPLSFKFNEFCKRYELEPNLAFNALRTLDQNSVLTITENFKEKNTLKFVASKAGIFEYLDRNRTTAPIIQTILRTYGGITEYDTKIDLHLLSKKTGKSENKLKKILLQLLEDGIVVYQNSTSDLEITFLVPREDDHTINPFAKKIKDFNNIKQSNMAAMLGYIDNTKICRSIYLLHYFGEKSAEKCGTCDICTKNSKKASHLNLGEKILELLTLAPHTSRQLEKATGADEKELLKTLQGLLEDEVITINSRNEYSKE</sequence>
<evidence type="ECO:0000256" key="6">
    <source>
        <dbReference type="ARBA" id="ARBA00022840"/>
    </source>
</evidence>
<dbReference type="Pfam" id="PF00270">
    <property type="entry name" value="DEAD"/>
    <property type="match status" value="1"/>
</dbReference>
<keyword evidence="8" id="KW-0413">Isomerase</keyword>
<dbReference type="InterPro" id="IPR004589">
    <property type="entry name" value="DNA_helicase_ATP-dep_RecQ"/>
</dbReference>